<evidence type="ECO:0000313" key="1">
    <source>
        <dbReference type="EMBL" id="VUX21556.1"/>
    </source>
</evidence>
<sequence length="830" mass="98281">MEKDYGEIAKVDNNQTVFIKLDAPYRIKYENIESFNDSIFSSVYAQASYLVREIIEKNEEYHNNKRKRGNSYRNQEQIYNVISFVGGRGVGKTSCMLSFSEYLKDYYRIDDRKAEFLDYHIKDGVSFVGIDAIDAGLLEEKEDIVEVVLARLLDEFQGMEDNNSYGDSELEFKKRQFNECLQKVYKSNQKRKQQDSVSDEYVSIDNLQEMAVSLNMRERIKELIEIYIELIQGRYYMNSMDKSKSYVVITIDDIDMNLSKGYQMLEQIRRYLMVPNVIILLSYQYEQIQEVCNLYYYDGMKMLSNMYEQRKFKNKIKYLSSVYLAKVIPDGRRIVLPKVEDVERLTGKDLKIIPVLGDKTDAHSVLDTIMRKTSRCFNIRFWYPGTRMGIWKTANFRELSNMYNELHTLDEPKSETMQAEPDNICYMDNYEWLFDYIKHKAFLELPDDLYEIFEEIVNDDHDELYSSLEKITDWMDKDNFEFYNESSAIRMREQELDQIGTIKSDYGNLLYLLSEMEKRERNREFVRLLKAFYSATISNAFILKDRKPRYLEEILGETQNLGYLDDLCFVERKLSDNKTMFLGRINYISDVSKSDAMEHEICVKVNRISAKANKNGENASYQKLELLWMFLNQAEFRKNIENEQVKIILTKFEFGISAFIWNTMNYQSHLEKLRNKFEEGLDKKLNISKTSSIQVEFEEWEEKYRQICPFPIWNVDMLVNMTEELERNCGSTILNIDSLNPNGESKEKTCKTIQTAIEEYMGTISRALKQQDDYYKDIAREEDKEQLRFSEVFDECPVVKRVKDYSKELAECLYDWAKTGSVTTDSDEQE</sequence>
<dbReference type="RefSeq" id="WP_144367902.1">
    <property type="nucleotide sequence ID" value="NZ_CABHNA010000099.1"/>
</dbReference>
<dbReference type="Proteomes" id="UP000363661">
    <property type="component" value="Unassembled WGS sequence"/>
</dbReference>
<evidence type="ECO:0008006" key="3">
    <source>
        <dbReference type="Google" id="ProtNLM"/>
    </source>
</evidence>
<accession>A0A564UPT2</accession>
<dbReference type="SUPFAM" id="SSF52540">
    <property type="entry name" value="P-loop containing nucleoside triphosphate hydrolases"/>
    <property type="match status" value="1"/>
</dbReference>
<protein>
    <recommendedName>
        <fullName evidence="3">KAP NTPase domain-containing protein</fullName>
    </recommendedName>
</protein>
<dbReference type="EMBL" id="CABHNA010000099">
    <property type="protein sequence ID" value="VUX21556.1"/>
    <property type="molecule type" value="Genomic_DNA"/>
</dbReference>
<proteinExistence type="predicted"/>
<reference evidence="1 2" key="1">
    <citation type="submission" date="2019-07" db="EMBL/GenBank/DDBJ databases">
        <authorList>
            <person name="Hibberd C M."/>
            <person name="Gehrig L. J."/>
            <person name="Chang H.-W."/>
            <person name="Venkatesh S."/>
        </authorList>
    </citation>
    <scope>NUCLEOTIDE SEQUENCE [LARGE SCALE GENOMIC DNA]</scope>
    <source>
        <strain evidence="1">Ruminococcus_torques_SSTS_Bg7063</strain>
    </source>
</reference>
<name>A0A564UPT2_9FIRM</name>
<dbReference type="AlphaFoldDB" id="A0A564UPT2"/>
<keyword evidence="2" id="KW-1185">Reference proteome</keyword>
<evidence type="ECO:0000313" key="2">
    <source>
        <dbReference type="Proteomes" id="UP000363661"/>
    </source>
</evidence>
<dbReference type="InterPro" id="IPR027417">
    <property type="entry name" value="P-loop_NTPase"/>
</dbReference>
<gene>
    <name evidence="1" type="ORF">RTSSTS7063_02772</name>
</gene>
<organism evidence="1 2">
    <name type="scientific">[Ruminococcus] torques</name>
    <dbReference type="NCBI Taxonomy" id="33039"/>
    <lineage>
        <taxon>Bacteria</taxon>
        <taxon>Bacillati</taxon>
        <taxon>Bacillota</taxon>
        <taxon>Clostridia</taxon>
        <taxon>Lachnospirales</taxon>
        <taxon>Lachnospiraceae</taxon>
        <taxon>Mediterraneibacter</taxon>
    </lineage>
</organism>